<keyword evidence="2" id="KW-0813">Transport</keyword>
<dbReference type="Pfam" id="PF02386">
    <property type="entry name" value="TrkH"/>
    <property type="match status" value="1"/>
</dbReference>
<keyword evidence="3" id="KW-1003">Cell membrane</keyword>
<dbReference type="GO" id="GO:0030001">
    <property type="term" value="P:metal ion transport"/>
    <property type="evidence" value="ECO:0007669"/>
    <property type="project" value="UniProtKB-ARBA"/>
</dbReference>
<evidence type="ECO:0000256" key="2">
    <source>
        <dbReference type="ARBA" id="ARBA00022448"/>
    </source>
</evidence>
<evidence type="ECO:0000256" key="5">
    <source>
        <dbReference type="ARBA" id="ARBA00022989"/>
    </source>
</evidence>
<feature type="transmembrane region" description="Helical" evidence="8">
    <location>
        <begin position="380"/>
        <end position="401"/>
    </location>
</feature>
<feature type="transmembrane region" description="Helical" evidence="8">
    <location>
        <begin position="253"/>
        <end position="278"/>
    </location>
</feature>
<evidence type="ECO:0000256" key="1">
    <source>
        <dbReference type="ARBA" id="ARBA00004651"/>
    </source>
</evidence>
<accession>A0A381T9L4</accession>
<dbReference type="PANTHER" id="PTHR32024:SF1">
    <property type="entry name" value="KTR SYSTEM POTASSIUM UPTAKE PROTEIN B"/>
    <property type="match status" value="1"/>
</dbReference>
<comment type="subcellular location">
    <subcellularLocation>
        <location evidence="1">Cell membrane</location>
        <topology evidence="1">Multi-pass membrane protein</topology>
    </subcellularLocation>
</comment>
<evidence type="ECO:0000313" key="9">
    <source>
        <dbReference type="EMBL" id="SVA11347.1"/>
    </source>
</evidence>
<keyword evidence="6" id="KW-0406">Ion transport</keyword>
<dbReference type="GO" id="GO:0005886">
    <property type="term" value="C:plasma membrane"/>
    <property type="evidence" value="ECO:0007669"/>
    <property type="project" value="UniProtKB-SubCell"/>
</dbReference>
<feature type="transmembrane region" description="Helical" evidence="8">
    <location>
        <begin position="74"/>
        <end position="93"/>
    </location>
</feature>
<feature type="transmembrane region" description="Helical" evidence="8">
    <location>
        <begin position="105"/>
        <end position="129"/>
    </location>
</feature>
<evidence type="ECO:0000256" key="3">
    <source>
        <dbReference type="ARBA" id="ARBA00022475"/>
    </source>
</evidence>
<protein>
    <recommendedName>
        <fullName evidence="10">Trk family potassium uptake protein</fullName>
    </recommendedName>
</protein>
<dbReference type="EMBL" id="UINC01004045">
    <property type="protein sequence ID" value="SVA11347.1"/>
    <property type="molecule type" value="Genomic_DNA"/>
</dbReference>
<evidence type="ECO:0000256" key="7">
    <source>
        <dbReference type="ARBA" id="ARBA00023136"/>
    </source>
</evidence>
<keyword evidence="5 8" id="KW-1133">Transmembrane helix</keyword>
<feature type="transmembrane region" description="Helical" evidence="8">
    <location>
        <begin position="221"/>
        <end position="241"/>
    </location>
</feature>
<evidence type="ECO:0000256" key="6">
    <source>
        <dbReference type="ARBA" id="ARBA00023065"/>
    </source>
</evidence>
<feature type="transmembrane region" description="Helical" evidence="8">
    <location>
        <begin position="328"/>
        <end position="359"/>
    </location>
</feature>
<feature type="transmembrane region" description="Helical" evidence="8">
    <location>
        <begin position="188"/>
        <end position="209"/>
    </location>
</feature>
<reference evidence="9" key="1">
    <citation type="submission" date="2018-05" db="EMBL/GenBank/DDBJ databases">
        <authorList>
            <person name="Lanie J.A."/>
            <person name="Ng W.-L."/>
            <person name="Kazmierczak K.M."/>
            <person name="Andrzejewski T.M."/>
            <person name="Davidsen T.M."/>
            <person name="Wayne K.J."/>
            <person name="Tettelin H."/>
            <person name="Glass J.I."/>
            <person name="Rusch D."/>
            <person name="Podicherti R."/>
            <person name="Tsui H.-C.T."/>
            <person name="Winkler M.E."/>
        </authorList>
    </citation>
    <scope>NUCLEOTIDE SEQUENCE</scope>
</reference>
<name>A0A381T9L4_9ZZZZ</name>
<dbReference type="PANTHER" id="PTHR32024">
    <property type="entry name" value="TRK SYSTEM POTASSIUM UPTAKE PROTEIN TRKG-RELATED"/>
    <property type="match status" value="1"/>
</dbReference>
<evidence type="ECO:0000256" key="8">
    <source>
        <dbReference type="SAM" id="Phobius"/>
    </source>
</evidence>
<evidence type="ECO:0008006" key="10">
    <source>
        <dbReference type="Google" id="ProtNLM"/>
    </source>
</evidence>
<gene>
    <name evidence="9" type="ORF">METZ01_LOCUS64201</name>
</gene>
<proteinExistence type="predicted"/>
<dbReference type="GO" id="GO:0008324">
    <property type="term" value="F:monoatomic cation transmembrane transporter activity"/>
    <property type="evidence" value="ECO:0007669"/>
    <property type="project" value="InterPro"/>
</dbReference>
<feature type="transmembrane region" description="Helical" evidence="8">
    <location>
        <begin position="42"/>
        <end position="62"/>
    </location>
</feature>
<keyword evidence="4 8" id="KW-0812">Transmembrane</keyword>
<sequence>MDTRFNKRLGDIFITKPRRSEIAPITFNVNQRRINTRTFSSPLILIGVFLALILVGALLLSAPFAHHEQGWGDPVLSIFTATSAVTVTGLIIVDTATYWTPSGQVIILLLMFVGGLGFMTLAAFLLAVLGQRVSMAQRLLIRETLGSENMGGIQRLSVTIVAAAISIQIIGFLALFARFLFSESLGEAAWQALFHSVSGFNNAGFVILNHSDGLHAFREDFVVLSIIGWLIILGSLSFWVVVDLVSKDSIRKFSLVSKIVLSMTIVLIITGALFFFFAESNNPKTIGDLPLNTQIGVSIFEGVSGRTAGFSTIDYRYARPATDVFMSLLMFIGGATGSVAGGIKVTTFFIIVLSVVAIIRERADVTAFGREISPTTVRRSYAVALICLAFIFLCTLCLALTNSHVLIRDLAFESVSAFGTVGLSTGATGELNGLGHVIVAITMFIGRVGPIIVGLRMVPNREASPYRYATEPVTIG</sequence>
<keyword evidence="7 8" id="KW-0472">Membrane</keyword>
<feature type="transmembrane region" description="Helical" evidence="8">
    <location>
        <begin position="434"/>
        <end position="458"/>
    </location>
</feature>
<evidence type="ECO:0000256" key="4">
    <source>
        <dbReference type="ARBA" id="ARBA00022692"/>
    </source>
</evidence>
<feature type="transmembrane region" description="Helical" evidence="8">
    <location>
        <begin position="156"/>
        <end position="181"/>
    </location>
</feature>
<dbReference type="AlphaFoldDB" id="A0A381T9L4"/>
<dbReference type="InterPro" id="IPR003445">
    <property type="entry name" value="Cat_transpt"/>
</dbReference>
<organism evidence="9">
    <name type="scientific">marine metagenome</name>
    <dbReference type="NCBI Taxonomy" id="408172"/>
    <lineage>
        <taxon>unclassified sequences</taxon>
        <taxon>metagenomes</taxon>
        <taxon>ecological metagenomes</taxon>
    </lineage>
</organism>